<keyword evidence="2 6" id="KW-0732">Signal</keyword>
<feature type="domain" description="J" evidence="7">
    <location>
        <begin position="407"/>
        <end position="476"/>
    </location>
</feature>
<dbReference type="Pfam" id="PF00226">
    <property type="entry name" value="DnaJ"/>
    <property type="match status" value="1"/>
</dbReference>
<evidence type="ECO:0000256" key="1">
    <source>
        <dbReference type="ARBA" id="ARBA00004240"/>
    </source>
</evidence>
<dbReference type="Gene3D" id="1.10.287.110">
    <property type="entry name" value="DnaJ domain"/>
    <property type="match status" value="1"/>
</dbReference>
<dbReference type="SUPFAM" id="SSF48452">
    <property type="entry name" value="TPR-like"/>
    <property type="match status" value="1"/>
</dbReference>
<dbReference type="SMART" id="SM00271">
    <property type="entry name" value="DnaJ"/>
    <property type="match status" value="1"/>
</dbReference>
<accession>A0ABP0D2E4</accession>
<dbReference type="InterPro" id="IPR011990">
    <property type="entry name" value="TPR-like_helical_dom_sf"/>
</dbReference>
<dbReference type="SUPFAM" id="SSF46565">
    <property type="entry name" value="Chaperone J-domain"/>
    <property type="match status" value="1"/>
</dbReference>
<dbReference type="InterPro" id="IPR051727">
    <property type="entry name" value="DnaJ_C3_Co-chaperones"/>
</dbReference>
<reference evidence="8 9" key="1">
    <citation type="submission" date="2024-01" db="EMBL/GenBank/DDBJ databases">
        <authorList>
            <person name="Allen C."/>
            <person name="Tagirdzhanova G."/>
        </authorList>
    </citation>
    <scope>NUCLEOTIDE SEQUENCE [LARGE SCALE GENOMIC DNA]</scope>
</reference>
<dbReference type="InterPro" id="IPR036869">
    <property type="entry name" value="J_dom_sf"/>
</dbReference>
<evidence type="ECO:0000313" key="9">
    <source>
        <dbReference type="Proteomes" id="UP001642482"/>
    </source>
</evidence>
<feature type="repeat" description="TPR" evidence="4">
    <location>
        <begin position="63"/>
        <end position="96"/>
    </location>
</feature>
<keyword evidence="9" id="KW-1185">Reference proteome</keyword>
<dbReference type="Proteomes" id="UP001642482">
    <property type="component" value="Unassembled WGS sequence"/>
</dbReference>
<feature type="region of interest" description="Disordered" evidence="5">
    <location>
        <begin position="506"/>
        <end position="525"/>
    </location>
</feature>
<dbReference type="PROSITE" id="PS50076">
    <property type="entry name" value="DNAJ_2"/>
    <property type="match status" value="1"/>
</dbReference>
<feature type="signal peptide" evidence="6">
    <location>
        <begin position="1"/>
        <end position="17"/>
    </location>
</feature>
<sequence>MLLRLSAFSLVVRVVSALTAEDIPRDTPVAALLASAQGHLSRGETGEALVYYDAAIVRDPTDYLTYFKRATTYLSLGRASQATDDFNTVLTLRPGFEAAHVQLGKIKQRVADWDGAREELRQAKGTPEAQDLLAALGDAETAAKVAEVAEASSNWEECVNQASVSIVVASRAASLRNMRARCRFARGEVEEGVGDLQHVLHLKPGDVSPYLVISAINFYALGDLEKGMLHVRKCLQSDPDSKPCRALLKQEKAVEKTVVKVEKAFSKNQPSTGTLQLISSGENPGLIQEIRDQISALHEQGILPVAGPSRLLSRLTSMTCQGYYEWPNMQQMKSKKAASWCDAALQLDENSLYGLLHKHKVQLDAEHFEAAIETLKKAKDAHGEHSDLINPLINEADVLLRRSKVKDYYKVIGVPRDADERQIKSAYRKLSKMHHPDKAVKQGLTKEAAEKKMAEINEAYEVLSDPELRARFNRGDDPNSQGQPNPFQGNPFGGQQFMFQQGGGQQFKFQFGSGGGGGGGFPFGR</sequence>
<feature type="region of interest" description="Disordered" evidence="5">
    <location>
        <begin position="470"/>
        <end position="499"/>
    </location>
</feature>
<dbReference type="EMBL" id="CAWUHD010000216">
    <property type="protein sequence ID" value="CAK7238203.1"/>
    <property type="molecule type" value="Genomic_DNA"/>
</dbReference>
<dbReference type="InterPro" id="IPR019734">
    <property type="entry name" value="TPR_rpt"/>
</dbReference>
<organism evidence="8 9">
    <name type="scientific">Sporothrix eucalyptigena</name>
    <dbReference type="NCBI Taxonomy" id="1812306"/>
    <lineage>
        <taxon>Eukaryota</taxon>
        <taxon>Fungi</taxon>
        <taxon>Dikarya</taxon>
        <taxon>Ascomycota</taxon>
        <taxon>Pezizomycotina</taxon>
        <taxon>Sordariomycetes</taxon>
        <taxon>Sordariomycetidae</taxon>
        <taxon>Ophiostomatales</taxon>
        <taxon>Ophiostomataceae</taxon>
        <taxon>Sporothrix</taxon>
    </lineage>
</organism>
<proteinExistence type="predicted"/>
<dbReference type="SMART" id="SM00028">
    <property type="entry name" value="TPR"/>
    <property type="match status" value="3"/>
</dbReference>
<evidence type="ECO:0000313" key="8">
    <source>
        <dbReference type="EMBL" id="CAK7238203.1"/>
    </source>
</evidence>
<keyword evidence="3" id="KW-0256">Endoplasmic reticulum</keyword>
<comment type="subcellular location">
    <subcellularLocation>
        <location evidence="1">Endoplasmic reticulum</location>
    </subcellularLocation>
</comment>
<comment type="caution">
    <text evidence="8">The sequence shown here is derived from an EMBL/GenBank/DDBJ whole genome shotgun (WGS) entry which is preliminary data.</text>
</comment>
<dbReference type="PANTHER" id="PTHR44140:SF2">
    <property type="entry name" value="LD25575P"/>
    <property type="match status" value="1"/>
</dbReference>
<dbReference type="InterPro" id="IPR001623">
    <property type="entry name" value="DnaJ_domain"/>
</dbReference>
<dbReference type="CDD" id="cd06257">
    <property type="entry name" value="DnaJ"/>
    <property type="match status" value="1"/>
</dbReference>
<name>A0ABP0D2E4_9PEZI</name>
<evidence type="ECO:0000256" key="3">
    <source>
        <dbReference type="ARBA" id="ARBA00022824"/>
    </source>
</evidence>
<evidence type="ECO:0000256" key="6">
    <source>
        <dbReference type="SAM" id="SignalP"/>
    </source>
</evidence>
<evidence type="ECO:0000256" key="2">
    <source>
        <dbReference type="ARBA" id="ARBA00022729"/>
    </source>
</evidence>
<evidence type="ECO:0000256" key="4">
    <source>
        <dbReference type="PROSITE-ProRule" id="PRU00339"/>
    </source>
</evidence>
<feature type="compositionally biased region" description="Gly residues" evidence="5">
    <location>
        <begin position="512"/>
        <end position="525"/>
    </location>
</feature>
<evidence type="ECO:0000256" key="5">
    <source>
        <dbReference type="SAM" id="MobiDB-lite"/>
    </source>
</evidence>
<feature type="compositionally biased region" description="Low complexity" evidence="5">
    <location>
        <begin position="481"/>
        <end position="499"/>
    </location>
</feature>
<dbReference type="PANTHER" id="PTHR44140">
    <property type="entry name" value="LD25575P"/>
    <property type="match status" value="1"/>
</dbReference>
<dbReference type="PROSITE" id="PS50005">
    <property type="entry name" value="TPR"/>
    <property type="match status" value="1"/>
</dbReference>
<dbReference type="Gene3D" id="1.25.40.10">
    <property type="entry name" value="Tetratricopeptide repeat domain"/>
    <property type="match status" value="1"/>
</dbReference>
<dbReference type="PRINTS" id="PR00625">
    <property type="entry name" value="JDOMAIN"/>
</dbReference>
<gene>
    <name evidence="8" type="ORF">SEUCBS140593_010429</name>
</gene>
<feature type="chain" id="PRO_5047396668" description="J domain-containing protein" evidence="6">
    <location>
        <begin position="18"/>
        <end position="525"/>
    </location>
</feature>
<protein>
    <recommendedName>
        <fullName evidence="7">J domain-containing protein</fullName>
    </recommendedName>
</protein>
<evidence type="ECO:0000259" key="7">
    <source>
        <dbReference type="PROSITE" id="PS50076"/>
    </source>
</evidence>
<keyword evidence="4" id="KW-0802">TPR repeat</keyword>